<protein>
    <recommendedName>
        <fullName evidence="1">M23ase beta-sheet core domain-containing protein</fullName>
    </recommendedName>
</protein>
<dbReference type="Proteomes" id="UP000647587">
    <property type="component" value="Unassembled WGS sequence"/>
</dbReference>
<evidence type="ECO:0000313" key="2">
    <source>
        <dbReference type="EMBL" id="GGK22809.1"/>
    </source>
</evidence>
<dbReference type="Gene3D" id="2.70.70.10">
    <property type="entry name" value="Glucose Permease (Domain IIA)"/>
    <property type="match status" value="1"/>
</dbReference>
<gene>
    <name evidence="2" type="ORF">GCM10008955_15360</name>
</gene>
<dbReference type="EMBL" id="BMPP01000005">
    <property type="protein sequence ID" value="GGK22809.1"/>
    <property type="molecule type" value="Genomic_DNA"/>
</dbReference>
<evidence type="ECO:0000313" key="3">
    <source>
        <dbReference type="Proteomes" id="UP000647587"/>
    </source>
</evidence>
<sequence>MHAAEGRTVTASFWHKEIGAIVLIEHPDGSEAHYWHLRDIHVRKGQYVNAGDLIGQIGKGGRGQWFAYLHFGVRKKAGQLPADYWPSTHIKDPVKCAEFIREHYYDLLAWLEARNAKKRIEDLQAQRGEPTRVLMNEQEITGQLVQFPANGVTVNARTNLVHVYVNDPHSNGVPSLPPGK</sequence>
<dbReference type="PANTHER" id="PTHR21666">
    <property type="entry name" value="PEPTIDASE-RELATED"/>
    <property type="match status" value="1"/>
</dbReference>
<proteinExistence type="predicted"/>
<dbReference type="RefSeq" id="WP_189006171.1">
    <property type="nucleotide sequence ID" value="NZ_BMPP01000005.1"/>
</dbReference>
<dbReference type="Pfam" id="PF01551">
    <property type="entry name" value="Peptidase_M23"/>
    <property type="match status" value="1"/>
</dbReference>
<keyword evidence="3" id="KW-1185">Reference proteome</keyword>
<dbReference type="InterPro" id="IPR050570">
    <property type="entry name" value="Cell_wall_metabolism_enzyme"/>
</dbReference>
<evidence type="ECO:0000259" key="1">
    <source>
        <dbReference type="Pfam" id="PF01551"/>
    </source>
</evidence>
<dbReference type="CDD" id="cd12797">
    <property type="entry name" value="M23_peptidase"/>
    <property type="match status" value="1"/>
</dbReference>
<dbReference type="InterPro" id="IPR016047">
    <property type="entry name" value="M23ase_b-sheet_dom"/>
</dbReference>
<accession>A0ABQ2ERW4</accession>
<name>A0ABQ2ERW4_9DEIO</name>
<reference evidence="3" key="1">
    <citation type="journal article" date="2019" name="Int. J. Syst. Evol. Microbiol.">
        <title>The Global Catalogue of Microorganisms (GCM) 10K type strain sequencing project: providing services to taxonomists for standard genome sequencing and annotation.</title>
        <authorList>
            <consortium name="The Broad Institute Genomics Platform"/>
            <consortium name="The Broad Institute Genome Sequencing Center for Infectious Disease"/>
            <person name="Wu L."/>
            <person name="Ma J."/>
        </authorList>
    </citation>
    <scope>NUCLEOTIDE SEQUENCE [LARGE SCALE GENOMIC DNA]</scope>
    <source>
        <strain evidence="3">JCM 30331</strain>
    </source>
</reference>
<dbReference type="SUPFAM" id="SSF51261">
    <property type="entry name" value="Duplicated hybrid motif"/>
    <property type="match status" value="1"/>
</dbReference>
<dbReference type="PANTHER" id="PTHR21666:SF270">
    <property type="entry name" value="MUREIN HYDROLASE ACTIVATOR ENVC"/>
    <property type="match status" value="1"/>
</dbReference>
<comment type="caution">
    <text evidence="2">The sequence shown here is derived from an EMBL/GenBank/DDBJ whole genome shotgun (WGS) entry which is preliminary data.</text>
</comment>
<dbReference type="InterPro" id="IPR011055">
    <property type="entry name" value="Dup_hybrid_motif"/>
</dbReference>
<organism evidence="2 3">
    <name type="scientific">Deinococcus malanensis</name>
    <dbReference type="NCBI Taxonomy" id="1706855"/>
    <lineage>
        <taxon>Bacteria</taxon>
        <taxon>Thermotogati</taxon>
        <taxon>Deinococcota</taxon>
        <taxon>Deinococci</taxon>
        <taxon>Deinococcales</taxon>
        <taxon>Deinococcaceae</taxon>
        <taxon>Deinococcus</taxon>
    </lineage>
</organism>
<feature type="domain" description="M23ase beta-sheet core" evidence="1">
    <location>
        <begin position="3"/>
        <end position="77"/>
    </location>
</feature>